<name>A0ABW4PGX8_9ACTN</name>
<organism evidence="1 2">
    <name type="scientific">Streptomyces desertarenae</name>
    <dbReference type="NCBI Taxonomy" id="2666184"/>
    <lineage>
        <taxon>Bacteria</taxon>
        <taxon>Bacillati</taxon>
        <taxon>Actinomycetota</taxon>
        <taxon>Actinomycetes</taxon>
        <taxon>Kitasatosporales</taxon>
        <taxon>Streptomycetaceae</taxon>
        <taxon>Streptomyces</taxon>
    </lineage>
</organism>
<evidence type="ECO:0000313" key="2">
    <source>
        <dbReference type="Proteomes" id="UP001597365"/>
    </source>
</evidence>
<comment type="caution">
    <text evidence="1">The sequence shown here is derived from an EMBL/GenBank/DDBJ whole genome shotgun (WGS) entry which is preliminary data.</text>
</comment>
<dbReference type="Gene3D" id="3.40.50.2300">
    <property type="match status" value="2"/>
</dbReference>
<dbReference type="EMBL" id="JBHUFU010000003">
    <property type="protein sequence ID" value="MFD1829417.1"/>
    <property type="molecule type" value="Genomic_DNA"/>
</dbReference>
<protein>
    <submittedName>
        <fullName evidence="1">Branched-chain amino acid ABC transporter substrate-binding protein</fullName>
    </submittedName>
</protein>
<evidence type="ECO:0000313" key="1">
    <source>
        <dbReference type="EMBL" id="MFD1829417.1"/>
    </source>
</evidence>
<keyword evidence="2" id="KW-1185">Reference proteome</keyword>
<dbReference type="RefSeq" id="WP_380897937.1">
    <property type="nucleotide sequence ID" value="NZ_JBHUFU010000003.1"/>
</dbReference>
<sequence length="488" mass="53545">MAGRRISLLTVKRSVTAAVVLAVLAGATLVFLDWWVERQARCADGVVKRGADEECVGVTDGSYVFADHLAPVTKRIREANEAVVEEGDDYVSVAYMTSFTVQEDDSNSEESVRHELQGAYLAQQRYNERSTPKIRLLIANTGSDSEHWRHTVGELVARKGDDGERLVAVAGLGPSTDRNREALRELSAHGLAMVASTMTATDVNEDEDGGKLRGYVRVAPTNVDEAKVAAEYLHQEGFGTAMVVQDVAERNLYARTLGDAFTDAFREGGRHRLVAERKTFDSSVPGNWKSELHFLSNQLCFHRPEVVYFAGRGQHLTHFLEALSDRVCPEWDFTVMTGDDTTNLTAQQVRKATASGIRVYYTGLAHPEMWKDEPEGAPEGLQAAFREDGQLEQWFGDDSHADGQAMMSHDAVLTAARGVQMADIGETGVTSEAVGRMFHLMQDSERVRGASGSLSFESDGNAHDKTVPILRLDPNGIPVFVRVLSPEG</sequence>
<dbReference type="InterPro" id="IPR028082">
    <property type="entry name" value="Peripla_BP_I"/>
</dbReference>
<dbReference type="Proteomes" id="UP001597365">
    <property type="component" value="Unassembled WGS sequence"/>
</dbReference>
<gene>
    <name evidence="1" type="ORF">ACFSJS_07050</name>
</gene>
<reference evidence="2" key="1">
    <citation type="journal article" date="2019" name="Int. J. Syst. Evol. Microbiol.">
        <title>The Global Catalogue of Microorganisms (GCM) 10K type strain sequencing project: providing services to taxonomists for standard genome sequencing and annotation.</title>
        <authorList>
            <consortium name="The Broad Institute Genomics Platform"/>
            <consortium name="The Broad Institute Genome Sequencing Center for Infectious Disease"/>
            <person name="Wu L."/>
            <person name="Ma J."/>
        </authorList>
    </citation>
    <scope>NUCLEOTIDE SEQUENCE [LARGE SCALE GENOMIC DNA]</scope>
    <source>
        <strain evidence="2">CGMCC 4.7455</strain>
    </source>
</reference>
<accession>A0ABW4PGX8</accession>
<dbReference type="SUPFAM" id="SSF53822">
    <property type="entry name" value="Periplasmic binding protein-like I"/>
    <property type="match status" value="1"/>
</dbReference>
<proteinExistence type="predicted"/>